<dbReference type="KEGG" id="est:DN752_21445"/>
<dbReference type="OrthoDB" id="9868212at2"/>
<proteinExistence type="predicted"/>
<keyword evidence="2" id="KW-1185">Reference proteome</keyword>
<name>A0A2Z4INZ5_9BACT</name>
<evidence type="ECO:0000313" key="1">
    <source>
        <dbReference type="EMBL" id="AWW32507.1"/>
    </source>
</evidence>
<sequence>MRRTHKLKMIAIITCGMLMMTFPGKVDYAFKSLGITELRPVTILKEIAIIRLPLHVPKPLATSHTKVKVDSSRTEEECTCLL</sequence>
<dbReference type="Proteomes" id="UP000248688">
    <property type="component" value="Chromosome"/>
</dbReference>
<evidence type="ECO:0000313" key="2">
    <source>
        <dbReference type="Proteomes" id="UP000248688"/>
    </source>
</evidence>
<accession>A0A2Z4INZ5</accession>
<organism evidence="1 2">
    <name type="scientific">Echinicola strongylocentroti</name>
    <dbReference type="NCBI Taxonomy" id="1795355"/>
    <lineage>
        <taxon>Bacteria</taxon>
        <taxon>Pseudomonadati</taxon>
        <taxon>Bacteroidota</taxon>
        <taxon>Cytophagia</taxon>
        <taxon>Cytophagales</taxon>
        <taxon>Cyclobacteriaceae</taxon>
        <taxon>Echinicola</taxon>
    </lineage>
</organism>
<protein>
    <submittedName>
        <fullName evidence="1">Uncharacterized protein</fullName>
    </submittedName>
</protein>
<gene>
    <name evidence="1" type="ORF">DN752_21445</name>
</gene>
<dbReference type="AlphaFoldDB" id="A0A2Z4INZ5"/>
<reference evidence="1 2" key="1">
    <citation type="submission" date="2018-06" db="EMBL/GenBank/DDBJ databases">
        <title>Echinicola strongylocentroti sp. nov., isolated from a sea urchin Strongylocentrotus intermedius.</title>
        <authorList>
            <person name="Bae S.S."/>
        </authorList>
    </citation>
    <scope>NUCLEOTIDE SEQUENCE [LARGE SCALE GENOMIC DNA]</scope>
    <source>
        <strain evidence="1 2">MEBiC08714</strain>
    </source>
</reference>
<dbReference type="EMBL" id="CP030041">
    <property type="protein sequence ID" value="AWW32507.1"/>
    <property type="molecule type" value="Genomic_DNA"/>
</dbReference>